<gene>
    <name evidence="1" type="ORF">AAE3_LOCUS10862</name>
</gene>
<organism evidence="1 2">
    <name type="scientific">Cyclocybe aegerita</name>
    <name type="common">Black poplar mushroom</name>
    <name type="synonym">Agrocybe aegerita</name>
    <dbReference type="NCBI Taxonomy" id="1973307"/>
    <lineage>
        <taxon>Eukaryota</taxon>
        <taxon>Fungi</taxon>
        <taxon>Dikarya</taxon>
        <taxon>Basidiomycota</taxon>
        <taxon>Agaricomycotina</taxon>
        <taxon>Agaricomycetes</taxon>
        <taxon>Agaricomycetidae</taxon>
        <taxon>Agaricales</taxon>
        <taxon>Agaricineae</taxon>
        <taxon>Bolbitiaceae</taxon>
        <taxon>Cyclocybe</taxon>
    </lineage>
</organism>
<comment type="caution">
    <text evidence="1">The sequence shown here is derived from an EMBL/GenBank/DDBJ whole genome shotgun (WGS) entry which is preliminary data.</text>
</comment>
<evidence type="ECO:0008006" key="3">
    <source>
        <dbReference type="Google" id="ProtNLM"/>
    </source>
</evidence>
<dbReference type="EMBL" id="CACVBS010000068">
    <property type="protein sequence ID" value="CAA7268410.1"/>
    <property type="molecule type" value="Genomic_DNA"/>
</dbReference>
<keyword evidence="2" id="KW-1185">Reference proteome</keyword>
<reference evidence="1 2" key="1">
    <citation type="submission" date="2020-01" db="EMBL/GenBank/DDBJ databases">
        <authorList>
            <person name="Gupta K D."/>
        </authorList>
    </citation>
    <scope>NUCLEOTIDE SEQUENCE [LARGE SCALE GENOMIC DNA]</scope>
</reference>
<dbReference type="InterPro" id="IPR032675">
    <property type="entry name" value="LRR_dom_sf"/>
</dbReference>
<accession>A0A8S0WFX0</accession>
<protein>
    <recommendedName>
        <fullName evidence="3">F-box domain-containing protein</fullName>
    </recommendedName>
</protein>
<dbReference type="Proteomes" id="UP000467700">
    <property type="component" value="Unassembled WGS sequence"/>
</dbReference>
<sequence length="352" mass="39576">MPDLPPELWCTVALYLPNDTLKGLYAVNRPFFDLAMNESYREVSFRKIDESTTRQLEALSSLSGSLEHLTVSCCPPEYLSVFYKHKSLSSLTLNVASLGRQSFETSTSSGLHGFLRQQGGTLRHLEISASVSENPWRAYRFSFHDLQLSSLQSLSVTADILASSWDDSFAFLRNHVQLESLSIDGPLAPSEIYRILDVLNHHHPSTALVELSLSIYNLDVRVLDKLASDLRRLRSLKLKISKISCDTTYAITPSQHFPDDSVSGKVYPFVNEMKLHASFERWELKDITIKRRSCCADLLLWGLMSLCAQCIPSITSFAGNGDKMIPAGLQLQATYKRCLQVLCSYGTDHTLW</sequence>
<evidence type="ECO:0000313" key="2">
    <source>
        <dbReference type="Proteomes" id="UP000467700"/>
    </source>
</evidence>
<dbReference type="AlphaFoldDB" id="A0A8S0WFX0"/>
<name>A0A8S0WFX0_CYCAE</name>
<dbReference type="OrthoDB" id="3071584at2759"/>
<evidence type="ECO:0000313" key="1">
    <source>
        <dbReference type="EMBL" id="CAA7268410.1"/>
    </source>
</evidence>
<proteinExistence type="predicted"/>
<dbReference type="Gene3D" id="3.80.10.10">
    <property type="entry name" value="Ribonuclease Inhibitor"/>
    <property type="match status" value="1"/>
</dbReference>
<dbReference type="SUPFAM" id="SSF52047">
    <property type="entry name" value="RNI-like"/>
    <property type="match status" value="1"/>
</dbReference>